<comment type="similarity">
    <text evidence="2">Belongs to the V-ATPase 116 kDa subunit family.</text>
</comment>
<evidence type="ECO:0000256" key="7">
    <source>
        <dbReference type="ARBA" id="ARBA00023136"/>
    </source>
</evidence>
<evidence type="ECO:0000256" key="3">
    <source>
        <dbReference type="ARBA" id="ARBA00022448"/>
    </source>
</evidence>
<accession>A0A1W1YT35</accession>
<feature type="transmembrane region" description="Helical" evidence="9">
    <location>
        <begin position="368"/>
        <end position="394"/>
    </location>
</feature>
<comment type="subcellular location">
    <subcellularLocation>
        <location evidence="1">Membrane</location>
        <topology evidence="1">Multi-pass membrane protein</topology>
    </subcellularLocation>
</comment>
<evidence type="ECO:0000313" key="10">
    <source>
        <dbReference type="EMBL" id="SMC39296.1"/>
    </source>
</evidence>
<evidence type="ECO:0000256" key="9">
    <source>
        <dbReference type="SAM" id="Phobius"/>
    </source>
</evidence>
<dbReference type="GO" id="GO:0051117">
    <property type="term" value="F:ATPase binding"/>
    <property type="evidence" value="ECO:0007669"/>
    <property type="project" value="TreeGrafter"/>
</dbReference>
<keyword evidence="11" id="KW-1185">Reference proteome</keyword>
<dbReference type="GO" id="GO:0046961">
    <property type="term" value="F:proton-transporting ATPase activity, rotational mechanism"/>
    <property type="evidence" value="ECO:0007669"/>
    <property type="project" value="InterPro"/>
</dbReference>
<dbReference type="Pfam" id="PF01496">
    <property type="entry name" value="V_ATPase_I"/>
    <property type="match status" value="1"/>
</dbReference>
<keyword evidence="3" id="KW-0813">Transport</keyword>
<dbReference type="AlphaFoldDB" id="A0A1W1YT35"/>
<name>A0A1W1YT35_9LACT</name>
<feature type="transmembrane region" description="Helical" evidence="9">
    <location>
        <begin position="485"/>
        <end position="505"/>
    </location>
</feature>
<feature type="coiled-coil region" evidence="8">
    <location>
        <begin position="106"/>
        <end position="133"/>
    </location>
</feature>
<keyword evidence="7 9" id="KW-0472">Membrane</keyword>
<feature type="transmembrane region" description="Helical" evidence="9">
    <location>
        <begin position="561"/>
        <end position="582"/>
    </location>
</feature>
<evidence type="ECO:0000256" key="8">
    <source>
        <dbReference type="SAM" id="Coils"/>
    </source>
</evidence>
<dbReference type="STRING" id="371602.SAMN04487984_0909"/>
<keyword evidence="5 9" id="KW-1133">Transmembrane helix</keyword>
<sequence>MAIAKMRKISIVAEPELKASILRDMQTLQNVEVRDLPSELAEDEFHVEGTSSEAYVEYYTWYERAEESLSVLSQYRQKQSLKDKLLAKRPVMSMDELSASVNLDDAKELIEDIESLKKRRIAIQDEREAVEKRQSELANWRSLPVDPSTFASFKYFDATLGTIPNDENRTAWKALEATDGLSVAEVYANETEIGLVVFVDNTTDTDVTGVLNEQNFSEWDYPYEQSPDASFKKLEDERKQLIKDEEEVVKSLQSSQSGRETLQLAAEVFYNQAQLKTAENLTYDSDILTVISGWVPEDEYASIQSTVDHDYSDVVLLTEEISNHEIENNDVPIKLKNNAFIRPFETVTEMYSLPKYTEIDPTPFLTPFYILFFGMMMADLGYGLIMWIVTLFALKMMDLKPGPKRFMKFGHILSYPTMIWGLIYGSIFGAALPFQLVNPTEDVELVILLSIIFGTVHIFLGLILKTYSASRDKDYESAYSDGLGWLLLLLGLIVMLVGSSFAMDIPLLFTIGKWTAIIAAIGMIVVPMILNDKTLLGAGLGAYNLYGIANYIGDFVSYTRLMALGVSSGSIALAFNMLIAFFPAPARFTIGIVILAFLHIFNMLLGLLSAYVHGARLIFVEFFGKFYEGGGRAFSPIKTLQEHIRLKDVKNNN</sequence>
<dbReference type="Gene3D" id="1.20.1460.20">
    <property type="match status" value="1"/>
</dbReference>
<dbReference type="OrthoDB" id="9803814at2"/>
<feature type="transmembrane region" description="Helical" evidence="9">
    <location>
        <begin position="588"/>
        <end position="612"/>
    </location>
</feature>
<keyword evidence="4 9" id="KW-0812">Transmembrane</keyword>
<dbReference type="PANTHER" id="PTHR11629:SF63">
    <property type="entry name" value="V-TYPE PROTON ATPASE SUBUNIT A"/>
    <property type="match status" value="1"/>
</dbReference>
<dbReference type="GO" id="GO:0007035">
    <property type="term" value="P:vacuolar acidification"/>
    <property type="evidence" value="ECO:0007669"/>
    <property type="project" value="TreeGrafter"/>
</dbReference>
<gene>
    <name evidence="10" type="ORF">SAMN04487984_0909</name>
</gene>
<protein>
    <submittedName>
        <fullName evidence="10">V/A-type H+-transporting ATPase subunit I</fullName>
    </submittedName>
</protein>
<evidence type="ECO:0000256" key="6">
    <source>
        <dbReference type="ARBA" id="ARBA00023065"/>
    </source>
</evidence>
<dbReference type="RefSeq" id="WP_084099057.1">
    <property type="nucleotide sequence ID" value="NZ_FWXK01000004.1"/>
</dbReference>
<proteinExistence type="inferred from homology"/>
<dbReference type="Gene3D" id="3.30.70.2170">
    <property type="match status" value="1"/>
</dbReference>
<keyword evidence="6" id="KW-0406">Ion transport</keyword>
<evidence type="ECO:0000256" key="1">
    <source>
        <dbReference type="ARBA" id="ARBA00004141"/>
    </source>
</evidence>
<reference evidence="11" key="1">
    <citation type="submission" date="2017-04" db="EMBL/GenBank/DDBJ databases">
        <authorList>
            <person name="Varghese N."/>
            <person name="Submissions S."/>
        </authorList>
    </citation>
    <scope>NUCLEOTIDE SEQUENCE [LARGE SCALE GENOMIC DNA]</scope>
    <source>
        <strain evidence="11">DSM 21500</strain>
    </source>
</reference>
<dbReference type="Proteomes" id="UP000243884">
    <property type="component" value="Unassembled WGS sequence"/>
</dbReference>
<dbReference type="Gene3D" id="3.30.70.2750">
    <property type="match status" value="1"/>
</dbReference>
<dbReference type="EMBL" id="FWXK01000004">
    <property type="protein sequence ID" value="SMC39296.1"/>
    <property type="molecule type" value="Genomic_DNA"/>
</dbReference>
<dbReference type="PANTHER" id="PTHR11629">
    <property type="entry name" value="VACUOLAR PROTON ATPASES"/>
    <property type="match status" value="1"/>
</dbReference>
<evidence type="ECO:0000256" key="4">
    <source>
        <dbReference type="ARBA" id="ARBA00022692"/>
    </source>
</evidence>
<evidence type="ECO:0000256" key="2">
    <source>
        <dbReference type="ARBA" id="ARBA00009904"/>
    </source>
</evidence>
<feature type="transmembrane region" description="Helical" evidence="9">
    <location>
        <begin position="415"/>
        <end position="434"/>
    </location>
</feature>
<feature type="transmembrane region" description="Helical" evidence="9">
    <location>
        <begin position="446"/>
        <end position="464"/>
    </location>
</feature>
<keyword evidence="8" id="KW-0175">Coiled coil</keyword>
<evidence type="ECO:0000313" key="11">
    <source>
        <dbReference type="Proteomes" id="UP000243884"/>
    </source>
</evidence>
<evidence type="ECO:0000256" key="5">
    <source>
        <dbReference type="ARBA" id="ARBA00022989"/>
    </source>
</evidence>
<dbReference type="InterPro" id="IPR002490">
    <property type="entry name" value="V-ATPase_116kDa_su"/>
</dbReference>
<dbReference type="GO" id="GO:0016471">
    <property type="term" value="C:vacuolar proton-transporting V-type ATPase complex"/>
    <property type="evidence" value="ECO:0007669"/>
    <property type="project" value="TreeGrafter"/>
</dbReference>
<dbReference type="GO" id="GO:0033179">
    <property type="term" value="C:proton-transporting V-type ATPase, V0 domain"/>
    <property type="evidence" value="ECO:0007669"/>
    <property type="project" value="InterPro"/>
</dbReference>
<organism evidence="10 11">
    <name type="scientific">Aerococcus suis</name>
    <dbReference type="NCBI Taxonomy" id="371602"/>
    <lineage>
        <taxon>Bacteria</taxon>
        <taxon>Bacillati</taxon>
        <taxon>Bacillota</taxon>
        <taxon>Bacilli</taxon>
        <taxon>Lactobacillales</taxon>
        <taxon>Aerococcaceae</taxon>
        <taxon>Aerococcus</taxon>
    </lineage>
</organism>
<feature type="transmembrane region" description="Helical" evidence="9">
    <location>
        <begin position="511"/>
        <end position="530"/>
    </location>
</feature>